<dbReference type="AlphaFoldDB" id="A0A366I2A0"/>
<sequence length="301" mass="32404">MIPEPLWRFSLVEAMIRDVNLTGKKISANSSMVVNYRPDLDGFVTTNHKGATGGGLRLLQQMGADTVDMGEIQTHPTVEQTTSYLISESIRGGGAILVSQRGERFFNELQTRDKVSAAIVGLPEKSAYILFDQQVRMRNMAVEEYVSQGLTVSGQSIAELAEKLDIDPQTLQATINRYNVFVTNKHDDDFGRTTGMRDPLDCAPFYAINVAPGVHHTMGGIVINADTEVLNSGKQVIPGVYAAGEVVGGIHGANRIGGNAVADIIIFGIRSGMQAAAYAKSSDNVTRVDFEGSDVPLKAVS</sequence>
<evidence type="ECO:0000256" key="4">
    <source>
        <dbReference type="ARBA" id="ARBA00023002"/>
    </source>
</evidence>
<dbReference type="EMBL" id="QNRY01000035">
    <property type="protein sequence ID" value="RBP59902.1"/>
    <property type="molecule type" value="Genomic_DNA"/>
</dbReference>
<protein>
    <submittedName>
        <fullName evidence="6">Flavocytochrome c</fullName>
    </submittedName>
</protein>
<dbReference type="InterPro" id="IPR036188">
    <property type="entry name" value="FAD/NAD-bd_sf"/>
</dbReference>
<accession>A0A366I2A0</accession>
<evidence type="ECO:0000256" key="2">
    <source>
        <dbReference type="ARBA" id="ARBA00022630"/>
    </source>
</evidence>
<comment type="cofactor">
    <cofactor evidence="1">
        <name>FAD</name>
        <dbReference type="ChEBI" id="CHEBI:57692"/>
    </cofactor>
</comment>
<feature type="domain" description="FAD-dependent oxidoreductase 2 FAD-binding" evidence="5">
    <location>
        <begin position="31"/>
        <end position="261"/>
    </location>
</feature>
<dbReference type="InterPro" id="IPR003953">
    <property type="entry name" value="FAD-dep_OxRdtase_2_FAD-bd"/>
</dbReference>
<evidence type="ECO:0000259" key="5">
    <source>
        <dbReference type="Pfam" id="PF00890"/>
    </source>
</evidence>
<dbReference type="Gene3D" id="3.50.50.60">
    <property type="entry name" value="FAD/NAD(P)-binding domain"/>
    <property type="match status" value="2"/>
</dbReference>
<evidence type="ECO:0000313" key="7">
    <source>
        <dbReference type="Proteomes" id="UP000253046"/>
    </source>
</evidence>
<dbReference type="InterPro" id="IPR050315">
    <property type="entry name" value="FAD-oxidoreductase_2"/>
</dbReference>
<dbReference type="Proteomes" id="UP000253046">
    <property type="component" value="Unassembled WGS sequence"/>
</dbReference>
<organism evidence="6 7">
    <name type="scientific">Brenneria salicis ATCC 15712 = DSM 30166</name>
    <dbReference type="NCBI Taxonomy" id="714314"/>
    <lineage>
        <taxon>Bacteria</taxon>
        <taxon>Pseudomonadati</taxon>
        <taxon>Pseudomonadota</taxon>
        <taxon>Gammaproteobacteria</taxon>
        <taxon>Enterobacterales</taxon>
        <taxon>Pectobacteriaceae</taxon>
        <taxon>Brenneria</taxon>
    </lineage>
</organism>
<evidence type="ECO:0000256" key="1">
    <source>
        <dbReference type="ARBA" id="ARBA00001974"/>
    </source>
</evidence>
<dbReference type="PANTHER" id="PTHR43400">
    <property type="entry name" value="FUMARATE REDUCTASE"/>
    <property type="match status" value="1"/>
</dbReference>
<dbReference type="FunFam" id="3.90.700.10:FF:000007">
    <property type="entry name" value="NADH-dependent fumarate reductase"/>
    <property type="match status" value="1"/>
</dbReference>
<dbReference type="Pfam" id="PF00890">
    <property type="entry name" value="FAD_binding_2"/>
    <property type="match status" value="1"/>
</dbReference>
<gene>
    <name evidence="6" type="ORF">DES54_13533</name>
</gene>
<dbReference type="PANTHER" id="PTHR43400:SF7">
    <property type="entry name" value="FAD-DEPENDENT OXIDOREDUCTASE 2 FAD BINDING DOMAIN-CONTAINING PROTEIN"/>
    <property type="match status" value="1"/>
</dbReference>
<dbReference type="SUPFAM" id="SSF56425">
    <property type="entry name" value="Succinate dehydrogenase/fumarate reductase flavoprotein, catalytic domain"/>
    <property type="match status" value="1"/>
</dbReference>
<proteinExistence type="predicted"/>
<evidence type="ECO:0000313" key="6">
    <source>
        <dbReference type="EMBL" id="RBP59902.1"/>
    </source>
</evidence>
<keyword evidence="2" id="KW-0285">Flavoprotein</keyword>
<dbReference type="InterPro" id="IPR027477">
    <property type="entry name" value="Succ_DH/fumarate_Rdtase_cat_sf"/>
</dbReference>
<reference evidence="6 7" key="1">
    <citation type="submission" date="2018-06" db="EMBL/GenBank/DDBJ databases">
        <title>Genomic Encyclopedia of Type Strains, Phase IV (KMG-IV): sequencing the most valuable type-strain genomes for metagenomic binning, comparative biology and taxonomic classification.</title>
        <authorList>
            <person name="Goeker M."/>
        </authorList>
    </citation>
    <scope>NUCLEOTIDE SEQUENCE [LARGE SCALE GENOMIC DNA]</scope>
    <source>
        <strain evidence="6 7">DSM 30166</strain>
    </source>
</reference>
<keyword evidence="3" id="KW-0274">FAD</keyword>
<keyword evidence="4" id="KW-0560">Oxidoreductase</keyword>
<dbReference type="Gene3D" id="3.90.700.10">
    <property type="entry name" value="Succinate dehydrogenase/fumarate reductase flavoprotein, catalytic domain"/>
    <property type="match status" value="1"/>
</dbReference>
<evidence type="ECO:0000256" key="3">
    <source>
        <dbReference type="ARBA" id="ARBA00022827"/>
    </source>
</evidence>
<comment type="caution">
    <text evidence="6">The sequence shown here is derived from an EMBL/GenBank/DDBJ whole genome shotgun (WGS) entry which is preliminary data.</text>
</comment>
<name>A0A366I2A0_9GAMM</name>
<keyword evidence="7" id="KW-1185">Reference proteome</keyword>
<dbReference type="SUPFAM" id="SSF51905">
    <property type="entry name" value="FAD/NAD(P)-binding domain"/>
    <property type="match status" value="1"/>
</dbReference>
<dbReference type="GO" id="GO:0016627">
    <property type="term" value="F:oxidoreductase activity, acting on the CH-CH group of donors"/>
    <property type="evidence" value="ECO:0007669"/>
    <property type="project" value="UniProtKB-ARBA"/>
</dbReference>